<reference evidence="2 3" key="1">
    <citation type="journal article" date="2019" name="Sci. Rep.">
        <title>Orb-weaving spider Araneus ventricosus genome elucidates the spidroin gene catalogue.</title>
        <authorList>
            <person name="Kono N."/>
            <person name="Nakamura H."/>
            <person name="Ohtoshi R."/>
            <person name="Moran D.A.P."/>
            <person name="Shinohara A."/>
            <person name="Yoshida Y."/>
            <person name="Fujiwara M."/>
            <person name="Mori M."/>
            <person name="Tomita M."/>
            <person name="Arakawa K."/>
        </authorList>
    </citation>
    <scope>NUCLEOTIDE SEQUENCE [LARGE SCALE GENOMIC DNA]</scope>
</reference>
<evidence type="ECO:0000313" key="3">
    <source>
        <dbReference type="Proteomes" id="UP000499080"/>
    </source>
</evidence>
<keyword evidence="3" id="KW-1185">Reference proteome</keyword>
<feature type="region of interest" description="Disordered" evidence="1">
    <location>
        <begin position="1"/>
        <end position="50"/>
    </location>
</feature>
<evidence type="ECO:0000313" key="2">
    <source>
        <dbReference type="EMBL" id="GBO26232.1"/>
    </source>
</evidence>
<gene>
    <name evidence="2" type="ORF">AVEN_117894_1</name>
</gene>
<dbReference type="AlphaFoldDB" id="A0A4Y2VNN7"/>
<organism evidence="2 3">
    <name type="scientific">Araneus ventricosus</name>
    <name type="common">Orbweaver spider</name>
    <name type="synonym">Epeira ventricosa</name>
    <dbReference type="NCBI Taxonomy" id="182803"/>
    <lineage>
        <taxon>Eukaryota</taxon>
        <taxon>Metazoa</taxon>
        <taxon>Ecdysozoa</taxon>
        <taxon>Arthropoda</taxon>
        <taxon>Chelicerata</taxon>
        <taxon>Arachnida</taxon>
        <taxon>Araneae</taxon>
        <taxon>Araneomorphae</taxon>
        <taxon>Entelegynae</taxon>
        <taxon>Araneoidea</taxon>
        <taxon>Araneidae</taxon>
        <taxon>Araneus</taxon>
    </lineage>
</organism>
<sequence length="97" mass="10806">MSDMEKNKKHSSSVSSYYPQPYATTHLSGRGRSDDGTDSGYHQVKNENKRDAYRLKRIYHTLIGSTLAGSRQSDGIRSIASAFTEIATSTHAYEESD</sequence>
<proteinExistence type="predicted"/>
<dbReference type="Proteomes" id="UP000499080">
    <property type="component" value="Unassembled WGS sequence"/>
</dbReference>
<name>A0A4Y2VNN7_ARAVE</name>
<evidence type="ECO:0000256" key="1">
    <source>
        <dbReference type="SAM" id="MobiDB-lite"/>
    </source>
</evidence>
<protein>
    <submittedName>
        <fullName evidence="2">Uncharacterized protein</fullName>
    </submittedName>
</protein>
<dbReference type="EMBL" id="BGPR01049255">
    <property type="protein sequence ID" value="GBO26232.1"/>
    <property type="molecule type" value="Genomic_DNA"/>
</dbReference>
<comment type="caution">
    <text evidence="2">The sequence shown here is derived from an EMBL/GenBank/DDBJ whole genome shotgun (WGS) entry which is preliminary data.</text>
</comment>
<accession>A0A4Y2VNN7</accession>